<protein>
    <submittedName>
        <fullName evidence="2">Uncharacterized protein</fullName>
    </submittedName>
</protein>
<keyword evidence="3" id="KW-1185">Reference proteome</keyword>
<feature type="compositionally biased region" description="Low complexity" evidence="1">
    <location>
        <begin position="501"/>
        <end position="525"/>
    </location>
</feature>
<feature type="compositionally biased region" description="Polar residues" evidence="1">
    <location>
        <begin position="387"/>
        <end position="414"/>
    </location>
</feature>
<gene>
    <name evidence="2" type="ORF">GSI_03864</name>
</gene>
<feature type="compositionally biased region" description="Basic and acidic residues" evidence="1">
    <location>
        <begin position="369"/>
        <end position="382"/>
    </location>
</feature>
<feature type="compositionally biased region" description="Polar residues" evidence="1">
    <location>
        <begin position="680"/>
        <end position="697"/>
    </location>
</feature>
<reference evidence="2 3" key="1">
    <citation type="journal article" date="2015" name="Sci. Rep.">
        <title>Chromosome-level genome map provides insights into diverse defense mechanisms in the medicinal fungus Ganoderma sinense.</title>
        <authorList>
            <person name="Zhu Y."/>
            <person name="Xu J."/>
            <person name="Sun C."/>
            <person name="Zhou S."/>
            <person name="Xu H."/>
            <person name="Nelson D.R."/>
            <person name="Qian J."/>
            <person name="Song J."/>
            <person name="Luo H."/>
            <person name="Xiang L."/>
            <person name="Li Y."/>
            <person name="Xu Z."/>
            <person name="Ji A."/>
            <person name="Wang L."/>
            <person name="Lu S."/>
            <person name="Hayward A."/>
            <person name="Sun W."/>
            <person name="Li X."/>
            <person name="Schwartz D.C."/>
            <person name="Wang Y."/>
            <person name="Chen S."/>
        </authorList>
    </citation>
    <scope>NUCLEOTIDE SEQUENCE [LARGE SCALE GENOMIC DNA]</scope>
    <source>
        <strain evidence="2 3">ZZ0214-1</strain>
    </source>
</reference>
<feature type="region of interest" description="Disordered" evidence="1">
    <location>
        <begin position="1"/>
        <end position="259"/>
    </location>
</feature>
<feature type="compositionally biased region" description="Basic and acidic residues" evidence="1">
    <location>
        <begin position="79"/>
        <end position="88"/>
    </location>
</feature>
<feature type="compositionally biased region" description="Basic and acidic residues" evidence="1">
    <location>
        <begin position="290"/>
        <end position="301"/>
    </location>
</feature>
<feature type="compositionally biased region" description="Polar residues" evidence="1">
    <location>
        <begin position="997"/>
        <end position="1020"/>
    </location>
</feature>
<feature type="region of interest" description="Disordered" evidence="1">
    <location>
        <begin position="501"/>
        <end position="640"/>
    </location>
</feature>
<name>A0A2G8SK79_9APHY</name>
<dbReference type="Proteomes" id="UP000230002">
    <property type="component" value="Unassembled WGS sequence"/>
</dbReference>
<dbReference type="AlphaFoldDB" id="A0A2G8SK79"/>
<feature type="region of interest" description="Disordered" evidence="1">
    <location>
        <begin position="278"/>
        <end position="488"/>
    </location>
</feature>
<feature type="region of interest" description="Disordered" evidence="1">
    <location>
        <begin position="990"/>
        <end position="1020"/>
    </location>
</feature>
<feature type="region of interest" description="Disordered" evidence="1">
    <location>
        <begin position="680"/>
        <end position="716"/>
    </location>
</feature>
<feature type="compositionally biased region" description="Polar residues" evidence="1">
    <location>
        <begin position="868"/>
        <end position="883"/>
    </location>
</feature>
<organism evidence="2 3">
    <name type="scientific">Ganoderma sinense ZZ0214-1</name>
    <dbReference type="NCBI Taxonomy" id="1077348"/>
    <lineage>
        <taxon>Eukaryota</taxon>
        <taxon>Fungi</taxon>
        <taxon>Dikarya</taxon>
        <taxon>Basidiomycota</taxon>
        <taxon>Agaricomycotina</taxon>
        <taxon>Agaricomycetes</taxon>
        <taxon>Polyporales</taxon>
        <taxon>Polyporaceae</taxon>
        <taxon>Ganoderma</taxon>
    </lineage>
</organism>
<dbReference type="STRING" id="1077348.A0A2G8SK79"/>
<evidence type="ECO:0000256" key="1">
    <source>
        <dbReference type="SAM" id="MobiDB-lite"/>
    </source>
</evidence>
<feature type="compositionally biased region" description="Low complexity" evidence="1">
    <location>
        <begin position="602"/>
        <end position="613"/>
    </location>
</feature>
<evidence type="ECO:0000313" key="2">
    <source>
        <dbReference type="EMBL" id="PIL34153.1"/>
    </source>
</evidence>
<comment type="caution">
    <text evidence="2">The sequence shown here is derived from an EMBL/GenBank/DDBJ whole genome shotgun (WGS) entry which is preliminary data.</text>
</comment>
<proteinExistence type="predicted"/>
<evidence type="ECO:0000313" key="3">
    <source>
        <dbReference type="Proteomes" id="UP000230002"/>
    </source>
</evidence>
<feature type="compositionally biased region" description="Polar residues" evidence="1">
    <location>
        <begin position="320"/>
        <end position="349"/>
    </location>
</feature>
<dbReference type="OrthoDB" id="10531981at2759"/>
<feature type="compositionally biased region" description="Basic and acidic residues" evidence="1">
    <location>
        <begin position="438"/>
        <end position="464"/>
    </location>
</feature>
<accession>A0A2G8SK79</accession>
<sequence>MPSLQPGTASEERVRRRQATRHQEKSQFLNVLRHADASKDAAPPATPQSRPGKAPSKRTGPVKDGQTHDKIPHRLSARPVDEHPEPDSLKSTVTPVFWDNPLKVQPHIYNPSPFGRSANHTPTKPSATPAPQKGGRAQDVTPRSSTESVRLRPRPGVETHEATHIGTKSSSKRPAVPVVASKSAFTGQSSRAPAAAAPPSSTVPPVVQALSSHLPTAAARTSTESLPTTGTSPLPPTPRTPSPEKGTRSKPVATAPATKTVWGCVERLEEWHEKRVNVQYPTQQGMYQKSLREGDVTRAIDRPPAVKPVEVRKGAKQDKSPASSVENLNSTAPNIKGSKTSLAQTGSTESLASKKSSKAPHPSASGVQRVEKKSSDRVDHRGATKPSVGTQQTGVKPSTKSARQGSPSTRSQASVKKARSSPDVGVSSTPVPVAAPEDSTRGEDSPKRTRKPWDGSTRAEERLEIASSRSESPESPVKSANPLGDLGTRAFPASQHVAVTKVSKSAVLGSSASSVKAVSPTKSTSQRSLGKPQPSIAESFRADGSTLKSKSSHKPSPRSGKTSQFEGVRKRTRTVSTTATVSDAPASVVFREDWPTPEELLSDMSSAPSASTSGLQGVSPMKSPASKATPVQSGSVASADDRSLAGCATLGVLIEEVEAASSIHQATPLPTPRVDGLVATTSDPSLQPVSQRSSGVSYATMPDEPARQDPANPPVTLRNPIARQVLPLSPLLHCRFESIMTDNNLCSVVTDNFDIESYPLACDRTPLPSIPVQVVSARPEVVSRALDLPTFTRGRVEPGLPALKSSAVDLKSTVRSVATVKEVRFTGNSSADSLLEDVAHTARRPARLSIFPNASTVTVATSYTLGLSTSAMPLPSSRQSPVPSNDIRQKGKAPAEDPPSYNDSVPIRKRTKSDATDKKDRFLLNATLPAPYIDSMFKRREAYEAFMASSSAQAQNRTEQNDSARKPSVFKRIIGQLGAPFGFNKKAEESDPLALTRSVSAQPRASPSTVHWIVSQTTRK</sequence>
<feature type="compositionally biased region" description="Basic and acidic residues" evidence="1">
    <location>
        <begin position="309"/>
        <end position="319"/>
    </location>
</feature>
<feature type="region of interest" description="Disordered" evidence="1">
    <location>
        <begin position="868"/>
        <end position="916"/>
    </location>
</feature>
<feature type="compositionally biased region" description="Low complexity" evidence="1">
    <location>
        <begin position="350"/>
        <end position="365"/>
    </location>
</feature>
<dbReference type="EMBL" id="AYKW01000006">
    <property type="protein sequence ID" value="PIL34153.1"/>
    <property type="molecule type" value="Genomic_DNA"/>
</dbReference>
<feature type="compositionally biased region" description="Low complexity" evidence="1">
    <location>
        <begin position="220"/>
        <end position="232"/>
    </location>
</feature>
<feature type="compositionally biased region" description="Low complexity" evidence="1">
    <location>
        <begin position="574"/>
        <end position="589"/>
    </location>
</feature>
<feature type="compositionally biased region" description="Low complexity" evidence="1">
    <location>
        <begin position="189"/>
        <end position="207"/>
    </location>
</feature>